<evidence type="ECO:0000313" key="9">
    <source>
        <dbReference type="EMBL" id="TFU03400.1"/>
    </source>
</evidence>
<feature type="transmembrane region" description="Helical" evidence="7">
    <location>
        <begin position="41"/>
        <end position="69"/>
    </location>
</feature>
<dbReference type="RefSeq" id="WP_135245992.1">
    <property type="nucleotide sequence ID" value="NZ_SIHO01000002.1"/>
</dbReference>
<feature type="transmembrane region" description="Helical" evidence="7">
    <location>
        <begin position="98"/>
        <end position="116"/>
    </location>
</feature>
<dbReference type="PANTHER" id="PTHR30506">
    <property type="entry name" value="INNER MEMBRANE PROTEIN"/>
    <property type="match status" value="1"/>
</dbReference>
<dbReference type="GO" id="GO:0005886">
    <property type="term" value="C:plasma membrane"/>
    <property type="evidence" value="ECO:0007669"/>
    <property type="project" value="UniProtKB-SubCell"/>
</dbReference>
<evidence type="ECO:0000313" key="10">
    <source>
        <dbReference type="Proteomes" id="UP000297737"/>
    </source>
</evidence>
<sequence length="210" mass="21797">MAPVEITIEQLRPALVLLDFAGVAVFALTGALAAARAKQTIITFAFFAAITGIGGGTLRDLLIGAPVFWVRRPDYLLVCFGVAALAWVIHADRWPRRALVWLDAIGMAAFAVVGAAKTLGFGLAPLVAIVMGVLTATFGGIIRDVLAGEPSMLLGPEIYISAAVVSAAVYVALTVLGVPLLAAGILGALSGFALRAAAIKFNLKLPGYRR</sequence>
<dbReference type="InterPro" id="IPR005115">
    <property type="entry name" value="Gly_transporter"/>
</dbReference>
<dbReference type="AlphaFoldDB" id="A0A4Y9ENV1"/>
<evidence type="ECO:0000256" key="4">
    <source>
        <dbReference type="ARBA" id="ARBA00022692"/>
    </source>
</evidence>
<proteinExistence type="inferred from homology"/>
<dbReference type="OrthoDB" id="9791874at2"/>
<dbReference type="Proteomes" id="UP000297737">
    <property type="component" value="Unassembled WGS sequence"/>
</dbReference>
<organism evidence="9 10">
    <name type="scientific">Glacieibacterium arshaanense</name>
    <dbReference type="NCBI Taxonomy" id="2511025"/>
    <lineage>
        <taxon>Bacteria</taxon>
        <taxon>Pseudomonadati</taxon>
        <taxon>Pseudomonadota</taxon>
        <taxon>Alphaproteobacteria</taxon>
        <taxon>Sphingomonadales</taxon>
        <taxon>Sphingosinicellaceae</taxon>
        <taxon>Glacieibacterium</taxon>
    </lineage>
</organism>
<dbReference type="Pfam" id="PF03458">
    <property type="entry name" value="Gly_transporter"/>
    <property type="match status" value="2"/>
</dbReference>
<evidence type="ECO:0000256" key="7">
    <source>
        <dbReference type="SAM" id="Phobius"/>
    </source>
</evidence>
<keyword evidence="5 7" id="KW-1133">Transmembrane helix</keyword>
<evidence type="ECO:0000256" key="3">
    <source>
        <dbReference type="ARBA" id="ARBA00022475"/>
    </source>
</evidence>
<feature type="transmembrane region" description="Helical" evidence="7">
    <location>
        <begin position="122"/>
        <end position="146"/>
    </location>
</feature>
<evidence type="ECO:0000256" key="5">
    <source>
        <dbReference type="ARBA" id="ARBA00022989"/>
    </source>
</evidence>
<keyword evidence="10" id="KW-1185">Reference proteome</keyword>
<keyword evidence="4 7" id="KW-0812">Transmembrane</keyword>
<keyword evidence="3" id="KW-1003">Cell membrane</keyword>
<keyword evidence="6 7" id="KW-0472">Membrane</keyword>
<comment type="subcellular location">
    <subcellularLocation>
        <location evidence="1">Cell membrane</location>
        <topology evidence="1">Multi-pass membrane protein</topology>
    </subcellularLocation>
</comment>
<gene>
    <name evidence="9" type="ORF">EUV02_09490</name>
</gene>
<evidence type="ECO:0000256" key="2">
    <source>
        <dbReference type="ARBA" id="ARBA00008193"/>
    </source>
</evidence>
<accession>A0A4Y9ENV1</accession>
<evidence type="ECO:0000256" key="6">
    <source>
        <dbReference type="ARBA" id="ARBA00023136"/>
    </source>
</evidence>
<name>A0A4Y9ENV1_9SPHN</name>
<feature type="transmembrane region" description="Helical" evidence="7">
    <location>
        <begin position="14"/>
        <end position="34"/>
    </location>
</feature>
<evidence type="ECO:0000256" key="1">
    <source>
        <dbReference type="ARBA" id="ARBA00004651"/>
    </source>
</evidence>
<protein>
    <submittedName>
        <fullName evidence="9">Trimeric intracellular cation channel family protein</fullName>
    </submittedName>
</protein>
<feature type="transmembrane region" description="Helical" evidence="7">
    <location>
        <begin position="182"/>
        <end position="203"/>
    </location>
</feature>
<reference evidence="9 10" key="1">
    <citation type="submission" date="2019-02" db="EMBL/GenBank/DDBJ databases">
        <title>Polymorphobacter sp. isolated from the lake at the Tibet of China.</title>
        <authorList>
            <person name="Li A."/>
        </authorList>
    </citation>
    <scope>NUCLEOTIDE SEQUENCE [LARGE SCALE GENOMIC DNA]</scope>
    <source>
        <strain evidence="9 10">DJ1R-1</strain>
    </source>
</reference>
<evidence type="ECO:0000259" key="8">
    <source>
        <dbReference type="Pfam" id="PF03458"/>
    </source>
</evidence>
<feature type="transmembrane region" description="Helical" evidence="7">
    <location>
        <begin position="158"/>
        <end position="176"/>
    </location>
</feature>
<feature type="domain" description="Glycine transporter" evidence="8">
    <location>
        <begin position="101"/>
        <end position="173"/>
    </location>
</feature>
<feature type="domain" description="Glycine transporter" evidence="8">
    <location>
        <begin position="17"/>
        <end position="90"/>
    </location>
</feature>
<comment type="similarity">
    <text evidence="2">Belongs to the UPF0126 family.</text>
</comment>
<dbReference type="PANTHER" id="PTHR30506:SF3">
    <property type="entry name" value="UPF0126 INNER MEMBRANE PROTEIN YADS-RELATED"/>
    <property type="match status" value="1"/>
</dbReference>
<feature type="transmembrane region" description="Helical" evidence="7">
    <location>
        <begin position="75"/>
        <end position="91"/>
    </location>
</feature>
<comment type="caution">
    <text evidence="9">The sequence shown here is derived from an EMBL/GenBank/DDBJ whole genome shotgun (WGS) entry which is preliminary data.</text>
</comment>
<dbReference type="EMBL" id="SIHO01000002">
    <property type="protein sequence ID" value="TFU03400.1"/>
    <property type="molecule type" value="Genomic_DNA"/>
</dbReference>